<comment type="subunit">
    <text evidence="4">Component of a multi-subunit COQ enzyme complex, composed of at least COQ3, COQ4, COQ5, COQ6, COQ7 and COQ9. Interacts with PYURF; the interaction is direct, stabilizes COQ5 protein and associates PYURF with COQ enzyme complex.</text>
</comment>
<keyword evidence="1 5" id="KW-0489">Methyltransferase</keyword>
<evidence type="ECO:0000313" key="7">
    <source>
        <dbReference type="EMBL" id="KAJ8305184.1"/>
    </source>
</evidence>
<feature type="region of interest" description="Disordered" evidence="6">
    <location>
        <begin position="139"/>
        <end position="172"/>
    </location>
</feature>
<evidence type="ECO:0000256" key="3">
    <source>
        <dbReference type="ARBA" id="ARBA00022691"/>
    </source>
</evidence>
<dbReference type="EMBL" id="JARBDR010000837">
    <property type="protein sequence ID" value="KAJ8305184.1"/>
    <property type="molecule type" value="Genomic_DNA"/>
</dbReference>
<dbReference type="CDD" id="cd02440">
    <property type="entry name" value="AdoMet_MTases"/>
    <property type="match status" value="1"/>
</dbReference>
<dbReference type="Pfam" id="PF01209">
    <property type="entry name" value="Ubie_methyltran"/>
    <property type="match status" value="2"/>
</dbReference>
<dbReference type="EC" id="2.1.1.201" evidence="5"/>
<dbReference type="SUPFAM" id="SSF53335">
    <property type="entry name" value="S-adenosyl-L-methionine-dependent methyltransferases"/>
    <property type="match status" value="2"/>
</dbReference>
<accession>A0ABQ9EIT2</accession>
<reference evidence="7 8" key="1">
    <citation type="submission" date="2022-12" db="EMBL/GenBank/DDBJ databases">
        <title>Chromosome-level genome of Tegillarca granosa.</title>
        <authorList>
            <person name="Kim J."/>
        </authorList>
    </citation>
    <scope>NUCLEOTIDE SEQUENCE [LARGE SCALE GENOMIC DNA]</scope>
    <source>
        <strain evidence="7">Teg-2019</strain>
        <tissue evidence="7">Adductor muscle</tissue>
    </source>
</reference>
<comment type="caution">
    <text evidence="5">Lacks conserved residue(s) required for the propagation of feature annotation.</text>
</comment>
<proteinExistence type="inferred from homology"/>
<keyword evidence="3 5" id="KW-0949">S-adenosyl-L-methionine</keyword>
<evidence type="ECO:0000256" key="4">
    <source>
        <dbReference type="ARBA" id="ARBA00046387"/>
    </source>
</evidence>
<dbReference type="HAMAP" id="MF_01813">
    <property type="entry name" value="MenG_UbiE_methyltr"/>
    <property type="match status" value="1"/>
</dbReference>
<dbReference type="PANTHER" id="PTHR43591">
    <property type="entry name" value="METHYLTRANSFERASE"/>
    <property type="match status" value="1"/>
</dbReference>
<dbReference type="PROSITE" id="PS01183">
    <property type="entry name" value="UBIE_1"/>
    <property type="match status" value="1"/>
</dbReference>
<evidence type="ECO:0000313" key="8">
    <source>
        <dbReference type="Proteomes" id="UP001217089"/>
    </source>
</evidence>
<keyword evidence="5" id="KW-0831">Ubiquinone biosynthesis</keyword>
<comment type="pathway">
    <text evidence="5">Cofactor biosynthesis; ubiquinone biosynthesis.</text>
</comment>
<dbReference type="PROSITE" id="PS51608">
    <property type="entry name" value="SAM_MT_UBIE"/>
    <property type="match status" value="1"/>
</dbReference>
<keyword evidence="5" id="KW-0999">Mitochondrion inner membrane</keyword>
<evidence type="ECO:0000256" key="5">
    <source>
        <dbReference type="HAMAP-Rule" id="MF_03191"/>
    </source>
</evidence>
<dbReference type="Proteomes" id="UP001217089">
    <property type="component" value="Unassembled WGS sequence"/>
</dbReference>
<comment type="function">
    <text evidence="5">Methyltransferase required for the conversion of 2-polyprenyl-6-methoxy-1,4-benzoquinol (DDMQH2) to 2-polyprenyl-3-methyl-6-methoxy-1,4-benzoquinol (DMQH2).</text>
</comment>
<dbReference type="InterPro" id="IPR023576">
    <property type="entry name" value="UbiE/COQ5_MeTrFase_CS"/>
</dbReference>
<keyword evidence="8" id="KW-1185">Reference proteome</keyword>
<dbReference type="Gene3D" id="3.40.50.150">
    <property type="entry name" value="Vaccinia Virus protein VP39"/>
    <property type="match status" value="1"/>
</dbReference>
<feature type="binding site" evidence="5">
    <location>
        <position position="183"/>
    </location>
    <ligand>
        <name>S-adenosyl-L-methionine</name>
        <dbReference type="ChEBI" id="CHEBI:59789"/>
    </ligand>
</feature>
<dbReference type="InterPro" id="IPR004033">
    <property type="entry name" value="UbiE/COQ5_MeTrFase"/>
</dbReference>
<comment type="caution">
    <text evidence="7">The sequence shown here is derived from an EMBL/GenBank/DDBJ whole genome shotgun (WGS) entry which is preliminary data.</text>
</comment>
<comment type="catalytic activity">
    <reaction evidence="5">
        <text>a 2-methoxy-6-(all-trans-polyprenyl)benzene-1,4-diol + S-adenosyl-L-methionine = a 5-methoxy-2-methyl-3-(all-trans-polyprenyl)benzene-1,4-diol + S-adenosyl-L-homocysteine + H(+)</text>
        <dbReference type="Rhea" id="RHEA:28286"/>
        <dbReference type="Rhea" id="RHEA-COMP:10858"/>
        <dbReference type="Rhea" id="RHEA-COMP:10859"/>
        <dbReference type="ChEBI" id="CHEBI:15378"/>
        <dbReference type="ChEBI" id="CHEBI:57856"/>
        <dbReference type="ChEBI" id="CHEBI:59789"/>
        <dbReference type="ChEBI" id="CHEBI:84166"/>
        <dbReference type="ChEBI" id="CHEBI:84167"/>
        <dbReference type="EC" id="2.1.1.201"/>
    </reaction>
</comment>
<feature type="binding site" evidence="5">
    <location>
        <begin position="212"/>
        <end position="213"/>
    </location>
    <ligand>
        <name>S-adenosyl-L-methionine</name>
        <dbReference type="ChEBI" id="CHEBI:59789"/>
    </ligand>
</feature>
<organism evidence="7 8">
    <name type="scientific">Tegillarca granosa</name>
    <name type="common">Malaysian cockle</name>
    <name type="synonym">Anadara granosa</name>
    <dbReference type="NCBI Taxonomy" id="220873"/>
    <lineage>
        <taxon>Eukaryota</taxon>
        <taxon>Metazoa</taxon>
        <taxon>Spiralia</taxon>
        <taxon>Lophotrochozoa</taxon>
        <taxon>Mollusca</taxon>
        <taxon>Bivalvia</taxon>
        <taxon>Autobranchia</taxon>
        <taxon>Pteriomorphia</taxon>
        <taxon>Arcoida</taxon>
        <taxon>Arcoidea</taxon>
        <taxon>Arcidae</taxon>
        <taxon>Tegillarca</taxon>
    </lineage>
</organism>
<comment type="similarity">
    <text evidence="5">Belongs to the class I-like SAM-binding methyltransferase superfamily. MenG/UbiE family.</text>
</comment>
<evidence type="ECO:0000256" key="6">
    <source>
        <dbReference type="SAM" id="MobiDB-lite"/>
    </source>
</evidence>
<gene>
    <name evidence="7" type="ORF">KUTeg_017263</name>
</gene>
<sequence>MAASICLRTACRYVRKSSVRSICMSSQKLNKAESDSDTRQTHFGFEYIPEEEKESRVYEVFKNVATKYDLMNDAMSVGIHRLWKDHFIQRLAPTHGTQLLDVAGDIALRYLQFLELDKRTSNDNAVDDFKVPNEIQAGSYGIPPQYHSDDSTSDTSSSDSSEDEDTGNKFSKNKPLSHVTVCDINQEMLDVGKEKALNLGYLKDNISWVKGNAESLPFDDNKFDAYTIAFGIRNCTHVIEESYRVLKPGGRFMCLEFSQVLARDWKSYQYLVESIRQFPDQEEFAAMIQQAGFSFVTYENLTFGVAAIHSGFKNHCGMVLAKQKFMSLMKLL</sequence>
<keyword evidence="5" id="KW-0472">Membrane</keyword>
<protein>
    <recommendedName>
        <fullName evidence="5">2-methoxy-6-polyprenyl-1,4-benzoquinol methylase, mitochondrial</fullName>
        <ecNumber evidence="5">2.1.1.201</ecNumber>
    </recommendedName>
    <alternativeName>
        <fullName evidence="5">Ubiquinone biosynthesis methyltransferase COQ5</fullName>
    </alternativeName>
</protein>
<keyword evidence="2 5" id="KW-0808">Transferase</keyword>
<keyword evidence="5" id="KW-0496">Mitochondrion</keyword>
<evidence type="ECO:0000256" key="1">
    <source>
        <dbReference type="ARBA" id="ARBA00022603"/>
    </source>
</evidence>
<dbReference type="InterPro" id="IPR029063">
    <property type="entry name" value="SAM-dependent_MTases_sf"/>
</dbReference>
<evidence type="ECO:0000256" key="2">
    <source>
        <dbReference type="ARBA" id="ARBA00022679"/>
    </source>
</evidence>
<dbReference type="PROSITE" id="PS01184">
    <property type="entry name" value="UBIE_2"/>
    <property type="match status" value="1"/>
</dbReference>
<name>A0ABQ9EIT2_TEGGR</name>
<dbReference type="PANTHER" id="PTHR43591:SF24">
    <property type="entry name" value="2-METHOXY-6-POLYPRENYL-1,4-BENZOQUINOL METHYLASE, MITOCHONDRIAL"/>
    <property type="match status" value="1"/>
</dbReference>
<comment type="subcellular location">
    <subcellularLocation>
        <location evidence="5">Mitochondrion inner membrane</location>
        <topology evidence="5">Peripheral membrane protein</topology>
        <orientation evidence="5">Matrix side</orientation>
    </subcellularLocation>
</comment>